<dbReference type="AlphaFoldDB" id="A0AA36GRI8"/>
<keyword evidence="2" id="KW-1185">Reference proteome</keyword>
<reference evidence="1" key="1">
    <citation type="submission" date="2023-07" db="EMBL/GenBank/DDBJ databases">
        <authorList>
            <consortium name="CYATHOMIX"/>
        </authorList>
    </citation>
    <scope>NUCLEOTIDE SEQUENCE</scope>
    <source>
        <strain evidence="1">N/A</strain>
    </source>
</reference>
<dbReference type="InterPro" id="IPR017850">
    <property type="entry name" value="Alkaline_phosphatase_core_sf"/>
</dbReference>
<dbReference type="GO" id="GO:0055120">
    <property type="term" value="C:striated muscle dense body"/>
    <property type="evidence" value="ECO:0007669"/>
    <property type="project" value="TreeGrafter"/>
</dbReference>
<organism evidence="1 2">
    <name type="scientific">Cylicocyclus nassatus</name>
    <name type="common">Nematode worm</name>
    <dbReference type="NCBI Taxonomy" id="53992"/>
    <lineage>
        <taxon>Eukaryota</taxon>
        <taxon>Metazoa</taxon>
        <taxon>Ecdysozoa</taxon>
        <taxon>Nematoda</taxon>
        <taxon>Chromadorea</taxon>
        <taxon>Rhabditida</taxon>
        <taxon>Rhabditina</taxon>
        <taxon>Rhabditomorpha</taxon>
        <taxon>Strongyloidea</taxon>
        <taxon>Strongylidae</taxon>
        <taxon>Cylicocyclus</taxon>
    </lineage>
</organism>
<comment type="caution">
    <text evidence="1">The sequence shown here is derived from an EMBL/GenBank/DDBJ whole genome shotgun (WGS) entry which is preliminary data.</text>
</comment>
<evidence type="ECO:0000313" key="1">
    <source>
        <dbReference type="EMBL" id="CAJ0596865.1"/>
    </source>
</evidence>
<dbReference type="Proteomes" id="UP001176961">
    <property type="component" value="Unassembled WGS sequence"/>
</dbReference>
<protein>
    <submittedName>
        <fullName evidence="1">Uncharacterized protein</fullName>
    </submittedName>
</protein>
<dbReference type="GO" id="GO:0031674">
    <property type="term" value="C:I band"/>
    <property type="evidence" value="ECO:0007669"/>
    <property type="project" value="TreeGrafter"/>
</dbReference>
<accession>A0AA36GRI8</accession>
<dbReference type="PANTHER" id="PTHR10151:SF114">
    <property type="entry name" value="ECTONUCLEOTIDE PYROPHOSPHATASE_PHOSPHODIESTERASE C27A7.3"/>
    <property type="match status" value="1"/>
</dbReference>
<evidence type="ECO:0000313" key="2">
    <source>
        <dbReference type="Proteomes" id="UP001176961"/>
    </source>
</evidence>
<feature type="non-terminal residue" evidence="1">
    <location>
        <position position="1"/>
    </location>
</feature>
<proteinExistence type="predicted"/>
<dbReference type="GO" id="GO:0016529">
    <property type="term" value="C:sarcoplasmic reticulum"/>
    <property type="evidence" value="ECO:0007669"/>
    <property type="project" value="TreeGrafter"/>
</dbReference>
<dbReference type="Gene3D" id="3.40.720.10">
    <property type="entry name" value="Alkaline Phosphatase, subunit A"/>
    <property type="match status" value="1"/>
</dbReference>
<dbReference type="Pfam" id="PF01663">
    <property type="entry name" value="Phosphodiest"/>
    <property type="match status" value="1"/>
</dbReference>
<gene>
    <name evidence="1" type="ORF">CYNAS_LOCUS8848</name>
</gene>
<dbReference type="SUPFAM" id="SSF53649">
    <property type="entry name" value="Alkaline phosphatase-like"/>
    <property type="match status" value="1"/>
</dbReference>
<dbReference type="EMBL" id="CATQJL010000223">
    <property type="protein sequence ID" value="CAJ0596865.1"/>
    <property type="molecule type" value="Genomic_DNA"/>
</dbReference>
<name>A0AA36GRI8_CYLNA</name>
<sequence>MTDEEILGALTCKGTDYIRVFDKKTLPVRFHFSESKRIGDFVILAHEASRTYIHRTDVKSKDVGSHGFDFIDPDMHTIMFARGPSFKQGTVLPSFMNVEYMNLWT</sequence>
<dbReference type="InterPro" id="IPR002591">
    <property type="entry name" value="Phosphodiest/P_Trfase"/>
</dbReference>
<dbReference type="PANTHER" id="PTHR10151">
    <property type="entry name" value="ECTONUCLEOTIDE PYROPHOSPHATASE/PHOSPHODIESTERASE"/>
    <property type="match status" value="1"/>
</dbReference>